<dbReference type="SMART" id="SM00849">
    <property type="entry name" value="Lactamase_B"/>
    <property type="match status" value="1"/>
</dbReference>
<dbReference type="OrthoDB" id="9802248at2"/>
<dbReference type="STRING" id="1300222.I532_15226"/>
<evidence type="ECO:0000313" key="5">
    <source>
        <dbReference type="EMBL" id="EMT51706.1"/>
    </source>
</evidence>
<dbReference type="Gene3D" id="3.60.15.10">
    <property type="entry name" value="Ribonuclease Z/Hydroxyacylglutathione hydrolase-like"/>
    <property type="match status" value="1"/>
</dbReference>
<sequence length="231" mass="25703">MKVERISEHIWSIRSWMLIPVHVWAVADEEGVTLVDAGMPFMAKGIENVVDQLGAGPLRRILLTHGHSDHTGSVKALVERRSIPVYAHRTEIPYMEGQLPYPRRKKAEKNVTPGLAQALGENEHGQLMTVAGLRPYLTPGHSPGHVVYFHEEDQVLLAGDLFTSKKGKLHRPMPMFTADMGEAIQSSAIVRELAPRRLEVCHGGPVMNAVEQLDAYMEKTARAYSVDLRTS</sequence>
<evidence type="ECO:0000259" key="4">
    <source>
        <dbReference type="SMART" id="SM00849"/>
    </source>
</evidence>
<evidence type="ECO:0000256" key="3">
    <source>
        <dbReference type="ARBA" id="ARBA00048505"/>
    </source>
</evidence>
<protein>
    <recommendedName>
        <fullName evidence="4">Metallo-beta-lactamase domain-containing protein</fullName>
    </recommendedName>
</protein>
<dbReference type="Proteomes" id="UP000012081">
    <property type="component" value="Unassembled WGS sequence"/>
</dbReference>
<dbReference type="InterPro" id="IPR050855">
    <property type="entry name" value="NDM-1-like"/>
</dbReference>
<feature type="domain" description="Metallo-beta-lactamase" evidence="4">
    <location>
        <begin position="20"/>
        <end position="204"/>
    </location>
</feature>
<evidence type="ECO:0000256" key="2">
    <source>
        <dbReference type="ARBA" id="ARBA00034301"/>
    </source>
</evidence>
<gene>
    <name evidence="5" type="ORF">I532_15226</name>
</gene>
<dbReference type="RefSeq" id="WP_003389276.1">
    <property type="nucleotide sequence ID" value="NZ_APBN01000006.1"/>
</dbReference>
<comment type="catalytic activity">
    <reaction evidence="3">
        <text>3',5'-cyclic UMP + H2O = UMP + H(+)</text>
        <dbReference type="Rhea" id="RHEA:70575"/>
        <dbReference type="ChEBI" id="CHEBI:15377"/>
        <dbReference type="ChEBI" id="CHEBI:15378"/>
        <dbReference type="ChEBI" id="CHEBI:57865"/>
        <dbReference type="ChEBI" id="CHEBI:184387"/>
    </reaction>
    <physiologicalReaction direction="left-to-right" evidence="3">
        <dbReference type="Rhea" id="RHEA:70576"/>
    </physiologicalReaction>
</comment>
<name>M8DXH8_9BACL</name>
<dbReference type="Pfam" id="PF00753">
    <property type="entry name" value="Lactamase_B"/>
    <property type="match status" value="1"/>
</dbReference>
<comment type="catalytic activity">
    <reaction evidence="1">
        <text>3',5'-cyclic CMP + H2O = CMP + H(+)</text>
        <dbReference type="Rhea" id="RHEA:72675"/>
        <dbReference type="ChEBI" id="CHEBI:15377"/>
        <dbReference type="ChEBI" id="CHEBI:15378"/>
        <dbReference type="ChEBI" id="CHEBI:58003"/>
        <dbReference type="ChEBI" id="CHEBI:60377"/>
    </reaction>
    <physiologicalReaction direction="left-to-right" evidence="1">
        <dbReference type="Rhea" id="RHEA:72676"/>
    </physiologicalReaction>
</comment>
<evidence type="ECO:0000313" key="6">
    <source>
        <dbReference type="Proteomes" id="UP000012081"/>
    </source>
</evidence>
<dbReference type="PANTHER" id="PTHR42951">
    <property type="entry name" value="METALLO-BETA-LACTAMASE DOMAIN-CONTAINING"/>
    <property type="match status" value="1"/>
</dbReference>
<dbReference type="GeneID" id="89501651"/>
<dbReference type="SUPFAM" id="SSF56281">
    <property type="entry name" value="Metallo-hydrolase/oxidoreductase"/>
    <property type="match status" value="1"/>
</dbReference>
<comment type="function">
    <text evidence="2">Counteracts the endogenous Pycsar antiviral defense system. Phosphodiesterase that enables metal-dependent hydrolysis of host cyclic nucleotide Pycsar defense signals such as cCMP and cUMP.</text>
</comment>
<accession>M8DXH8</accession>
<dbReference type="PATRIC" id="fig|1300222.3.peg.3185"/>
<dbReference type="AlphaFoldDB" id="M8DXH8"/>
<dbReference type="CDD" id="cd07721">
    <property type="entry name" value="yflN-like_MBL-fold"/>
    <property type="match status" value="1"/>
</dbReference>
<comment type="caution">
    <text evidence="5">The sequence shown here is derived from an EMBL/GenBank/DDBJ whole genome shotgun (WGS) entry which is preliminary data.</text>
</comment>
<dbReference type="InterPro" id="IPR001279">
    <property type="entry name" value="Metallo-B-lactamas"/>
</dbReference>
<proteinExistence type="predicted"/>
<dbReference type="EMBL" id="APBN01000006">
    <property type="protein sequence ID" value="EMT51706.1"/>
    <property type="molecule type" value="Genomic_DNA"/>
</dbReference>
<organism evidence="5 6">
    <name type="scientific">Brevibacillus borstelensis AK1</name>
    <dbReference type="NCBI Taxonomy" id="1300222"/>
    <lineage>
        <taxon>Bacteria</taxon>
        <taxon>Bacillati</taxon>
        <taxon>Bacillota</taxon>
        <taxon>Bacilli</taxon>
        <taxon>Bacillales</taxon>
        <taxon>Paenibacillaceae</taxon>
        <taxon>Brevibacillus</taxon>
    </lineage>
</organism>
<keyword evidence="6" id="KW-1185">Reference proteome</keyword>
<reference evidence="5 6" key="1">
    <citation type="submission" date="2013-03" db="EMBL/GenBank/DDBJ databases">
        <title>Assembly of a new bacterial strain Brevibacillus borstelensis AK1.</title>
        <authorList>
            <person name="Rajan I."/>
            <person name="PoliReddy D."/>
            <person name="Sugumar T."/>
            <person name="Rathinam K."/>
            <person name="Alqarawi S."/>
            <person name="Khalil A.B."/>
            <person name="Sivakumar N."/>
        </authorList>
    </citation>
    <scope>NUCLEOTIDE SEQUENCE [LARGE SCALE GENOMIC DNA]</scope>
    <source>
        <strain evidence="5 6">AK1</strain>
    </source>
</reference>
<evidence type="ECO:0000256" key="1">
    <source>
        <dbReference type="ARBA" id="ARBA00034221"/>
    </source>
</evidence>
<dbReference type="InterPro" id="IPR036866">
    <property type="entry name" value="RibonucZ/Hydroxyglut_hydro"/>
</dbReference>
<dbReference type="PANTHER" id="PTHR42951:SF17">
    <property type="entry name" value="METALLO-BETA-LACTAMASE DOMAIN-CONTAINING PROTEIN"/>
    <property type="match status" value="1"/>
</dbReference>